<keyword evidence="2" id="KW-0472">Membrane</keyword>
<evidence type="ECO:0000256" key="2">
    <source>
        <dbReference type="SAM" id="Phobius"/>
    </source>
</evidence>
<dbReference type="EMBL" id="BONE01000031">
    <property type="protein sequence ID" value="GIF74443.1"/>
    <property type="molecule type" value="Genomic_DNA"/>
</dbReference>
<feature type="compositionally biased region" description="Polar residues" evidence="1">
    <location>
        <begin position="272"/>
        <end position="285"/>
    </location>
</feature>
<reference evidence="3 4" key="1">
    <citation type="submission" date="2021-01" db="EMBL/GenBank/DDBJ databases">
        <title>Whole genome shotgun sequence of Asanoa siamensis NBRC 107932.</title>
        <authorList>
            <person name="Komaki H."/>
            <person name="Tamura T."/>
        </authorList>
    </citation>
    <scope>NUCLEOTIDE SEQUENCE [LARGE SCALE GENOMIC DNA]</scope>
    <source>
        <strain evidence="3 4">NBRC 107932</strain>
    </source>
</reference>
<evidence type="ECO:0008006" key="5">
    <source>
        <dbReference type="Google" id="ProtNLM"/>
    </source>
</evidence>
<feature type="transmembrane region" description="Helical" evidence="2">
    <location>
        <begin position="40"/>
        <end position="61"/>
    </location>
</feature>
<proteinExistence type="predicted"/>
<feature type="region of interest" description="Disordered" evidence="1">
    <location>
        <begin position="258"/>
        <end position="285"/>
    </location>
</feature>
<organism evidence="3 4">
    <name type="scientific">Asanoa siamensis</name>
    <dbReference type="NCBI Taxonomy" id="926357"/>
    <lineage>
        <taxon>Bacteria</taxon>
        <taxon>Bacillati</taxon>
        <taxon>Actinomycetota</taxon>
        <taxon>Actinomycetes</taxon>
        <taxon>Micromonosporales</taxon>
        <taxon>Micromonosporaceae</taxon>
        <taxon>Asanoa</taxon>
    </lineage>
</organism>
<keyword evidence="2" id="KW-0812">Transmembrane</keyword>
<keyword evidence="4" id="KW-1185">Reference proteome</keyword>
<comment type="caution">
    <text evidence="3">The sequence shown here is derived from an EMBL/GenBank/DDBJ whole genome shotgun (WGS) entry which is preliminary data.</text>
</comment>
<keyword evidence="2" id="KW-1133">Transmembrane helix</keyword>
<evidence type="ECO:0000313" key="4">
    <source>
        <dbReference type="Proteomes" id="UP000604117"/>
    </source>
</evidence>
<evidence type="ECO:0000313" key="3">
    <source>
        <dbReference type="EMBL" id="GIF74443.1"/>
    </source>
</evidence>
<sequence>MREIQDLRDALNEGSVIVAGSIDLTAVRQRGRQIQRRRRAVAASVVLAVCALAFPVVSVIMEVGRVGGSVTAISPTDGPAFLGESVDTGAVLTAGRNEYAVVFGLAGTRENPALTVAFRDSATSMVVSWDTTVLSRAADGNISGKRPDHSSHRFDSSQLPLGPGKLLDVGVFSGSAQRITVGSEGKTSDAAIIANGETGWTLFWVVRDGKPLPQEAYLTAHGYSGPGSITVTAYAAGGNVLGTATSKGPVVGEELSRLGGRVQAPIDDEGRPTNSDPEPAISTPS</sequence>
<accession>A0ABQ4CT31</accession>
<dbReference type="Proteomes" id="UP000604117">
    <property type="component" value="Unassembled WGS sequence"/>
</dbReference>
<protein>
    <recommendedName>
        <fullName evidence="5">DUF4179 domain-containing protein</fullName>
    </recommendedName>
</protein>
<name>A0ABQ4CT31_9ACTN</name>
<gene>
    <name evidence="3" type="ORF">Asi02nite_39610</name>
</gene>
<evidence type="ECO:0000256" key="1">
    <source>
        <dbReference type="SAM" id="MobiDB-lite"/>
    </source>
</evidence>